<name>A0ACC3AUH5_9EURO</name>
<gene>
    <name evidence="1" type="ORF">N8T08_009050</name>
</gene>
<proteinExistence type="predicted"/>
<keyword evidence="2" id="KW-1185">Reference proteome</keyword>
<reference evidence="1 2" key="1">
    <citation type="journal article" date="2023" name="ACS Omega">
        <title>Identification of the Neoaspergillic Acid Biosynthesis Gene Cluster by Establishing an In Vitro CRISPR-Ribonucleoprotein Genetic System in Aspergillus melleus.</title>
        <authorList>
            <person name="Yuan B."/>
            <person name="Grau M.F."/>
            <person name="Murata R.M."/>
            <person name="Torok T."/>
            <person name="Venkateswaran K."/>
            <person name="Stajich J.E."/>
            <person name="Wang C.C.C."/>
        </authorList>
    </citation>
    <scope>NUCLEOTIDE SEQUENCE [LARGE SCALE GENOMIC DNA]</scope>
    <source>
        <strain evidence="1 2">IMV 1140</strain>
    </source>
</reference>
<dbReference type="Proteomes" id="UP001177260">
    <property type="component" value="Unassembled WGS sequence"/>
</dbReference>
<accession>A0ACC3AUH5</accession>
<evidence type="ECO:0000313" key="2">
    <source>
        <dbReference type="Proteomes" id="UP001177260"/>
    </source>
</evidence>
<comment type="caution">
    <text evidence="1">The sequence shown here is derived from an EMBL/GenBank/DDBJ whole genome shotgun (WGS) entry which is preliminary data.</text>
</comment>
<dbReference type="EMBL" id="JAOPJF010000063">
    <property type="protein sequence ID" value="KAK1141510.1"/>
    <property type="molecule type" value="Genomic_DNA"/>
</dbReference>
<organism evidence="1 2">
    <name type="scientific">Aspergillus melleus</name>
    <dbReference type="NCBI Taxonomy" id="138277"/>
    <lineage>
        <taxon>Eukaryota</taxon>
        <taxon>Fungi</taxon>
        <taxon>Dikarya</taxon>
        <taxon>Ascomycota</taxon>
        <taxon>Pezizomycotina</taxon>
        <taxon>Eurotiomycetes</taxon>
        <taxon>Eurotiomycetidae</taxon>
        <taxon>Eurotiales</taxon>
        <taxon>Aspergillaceae</taxon>
        <taxon>Aspergillus</taxon>
        <taxon>Aspergillus subgen. Circumdati</taxon>
    </lineage>
</organism>
<sequence>MFCPNCHPNHLYVEARIPTTRFQIDETHGAMVPDVKFPSLTTFDQAQLELAQHLSTILPHECRHSSEADRIAALKAYDGMKGPMTPMKLTPELTLTLALTIHTREEHGPRSQVLGRRANELLDQLLCADALLHIDPQSKIRLLREGITHWDFILKLGSRDLLIYRGR</sequence>
<protein>
    <submittedName>
        <fullName evidence="1">Uncharacterized protein</fullName>
    </submittedName>
</protein>
<evidence type="ECO:0000313" key="1">
    <source>
        <dbReference type="EMBL" id="KAK1141510.1"/>
    </source>
</evidence>